<reference evidence="2" key="1">
    <citation type="journal article" date="2018" name="PLoS Negl. Trop. Dis.">
        <title>Sialome diversity of ticks revealed by RNAseq of single tick salivary glands.</title>
        <authorList>
            <person name="Perner J."/>
            <person name="Kropackova S."/>
            <person name="Kopacek P."/>
            <person name="Ribeiro J.M."/>
        </authorList>
    </citation>
    <scope>NUCLEOTIDE SEQUENCE</scope>
    <source>
        <strain evidence="2">Siblings of single egg batch collected in Ceske Budejovice</strain>
        <tissue evidence="2">Salivary glands</tissue>
    </source>
</reference>
<organism evidence="2">
    <name type="scientific">Ixodes ricinus</name>
    <name type="common">Common tick</name>
    <name type="synonym">Acarus ricinus</name>
    <dbReference type="NCBI Taxonomy" id="34613"/>
    <lineage>
        <taxon>Eukaryota</taxon>
        <taxon>Metazoa</taxon>
        <taxon>Ecdysozoa</taxon>
        <taxon>Arthropoda</taxon>
        <taxon>Chelicerata</taxon>
        <taxon>Arachnida</taxon>
        <taxon>Acari</taxon>
        <taxon>Parasitiformes</taxon>
        <taxon>Ixodida</taxon>
        <taxon>Ixodoidea</taxon>
        <taxon>Ixodidae</taxon>
        <taxon>Ixodinae</taxon>
        <taxon>Ixodes</taxon>
    </lineage>
</organism>
<sequence>MEHRQQCFYKPCIKLASITNYLFFLFVFTLFFSVICIHAVDTLTTALLHEMVLRRSWSECSRQSRVSECCGPAFEALTTRMVTKPKNFHPNKGCC</sequence>
<keyword evidence="1" id="KW-0812">Transmembrane</keyword>
<dbReference type="AlphaFoldDB" id="A0A147BKG4"/>
<dbReference type="EMBL" id="GEGO01004127">
    <property type="protein sequence ID" value="JAR91277.1"/>
    <property type="molecule type" value="Transcribed_RNA"/>
</dbReference>
<name>A0A147BKG4_IXORI</name>
<evidence type="ECO:0000313" key="2">
    <source>
        <dbReference type="EMBL" id="JAR91277.1"/>
    </source>
</evidence>
<protein>
    <submittedName>
        <fullName evidence="2">Uncharacterized protein</fullName>
    </submittedName>
</protein>
<accession>A0A147BKG4</accession>
<feature type="transmembrane region" description="Helical" evidence="1">
    <location>
        <begin position="21"/>
        <end position="40"/>
    </location>
</feature>
<keyword evidence="1" id="KW-1133">Transmembrane helix</keyword>
<proteinExistence type="predicted"/>
<keyword evidence="1" id="KW-0472">Membrane</keyword>
<evidence type="ECO:0000256" key="1">
    <source>
        <dbReference type="SAM" id="Phobius"/>
    </source>
</evidence>